<comment type="caution">
    <text evidence="2">The sequence shown here is derived from an EMBL/GenBank/DDBJ whole genome shotgun (WGS) entry which is preliminary data.</text>
</comment>
<keyword evidence="3" id="KW-1185">Reference proteome</keyword>
<sequence>MMWATTAIVSLLAGQALGAPSIVVREVLGSNRVSLERRMEDAAYGILERRQENTTTTTTTTTGSVNMTQWDTDTVAACTDSLSTLLAASNPSGMAVCYNVVQLDTTLGTFMADLRLFEVSAPTGAWEGIPLQQMQGGVRFTGATASEINGQKSGEPQHRR</sequence>
<reference evidence="2" key="1">
    <citation type="submission" date="2022-07" db="EMBL/GenBank/DDBJ databases">
        <title>Genome Sequence of Xylaria arbuscula.</title>
        <authorList>
            <person name="Buettner E."/>
        </authorList>
    </citation>
    <scope>NUCLEOTIDE SEQUENCE</scope>
    <source>
        <strain evidence="2">VT107</strain>
    </source>
</reference>
<dbReference type="VEuPathDB" id="FungiDB:F4678DRAFT_475426"/>
<evidence type="ECO:0000313" key="2">
    <source>
        <dbReference type="EMBL" id="KAJ3566813.1"/>
    </source>
</evidence>
<keyword evidence="1" id="KW-0732">Signal</keyword>
<evidence type="ECO:0000256" key="1">
    <source>
        <dbReference type="SAM" id="SignalP"/>
    </source>
</evidence>
<gene>
    <name evidence="2" type="ORF">NPX13_g6995</name>
</gene>
<dbReference type="EMBL" id="JANPWZ010001314">
    <property type="protein sequence ID" value="KAJ3566813.1"/>
    <property type="molecule type" value="Genomic_DNA"/>
</dbReference>
<dbReference type="AlphaFoldDB" id="A0A9W8TJL6"/>
<evidence type="ECO:0000313" key="3">
    <source>
        <dbReference type="Proteomes" id="UP001148614"/>
    </source>
</evidence>
<dbReference type="Proteomes" id="UP001148614">
    <property type="component" value="Unassembled WGS sequence"/>
</dbReference>
<feature type="signal peptide" evidence="1">
    <location>
        <begin position="1"/>
        <end position="18"/>
    </location>
</feature>
<name>A0A9W8TJL6_9PEZI</name>
<feature type="chain" id="PRO_5040720965" evidence="1">
    <location>
        <begin position="19"/>
        <end position="160"/>
    </location>
</feature>
<protein>
    <submittedName>
        <fullName evidence="2">Uncharacterized protein</fullName>
    </submittedName>
</protein>
<organism evidence="2 3">
    <name type="scientific">Xylaria arbuscula</name>
    <dbReference type="NCBI Taxonomy" id="114810"/>
    <lineage>
        <taxon>Eukaryota</taxon>
        <taxon>Fungi</taxon>
        <taxon>Dikarya</taxon>
        <taxon>Ascomycota</taxon>
        <taxon>Pezizomycotina</taxon>
        <taxon>Sordariomycetes</taxon>
        <taxon>Xylariomycetidae</taxon>
        <taxon>Xylariales</taxon>
        <taxon>Xylariaceae</taxon>
        <taxon>Xylaria</taxon>
    </lineage>
</organism>
<accession>A0A9W8TJL6</accession>
<proteinExistence type="predicted"/>